<name>A0A5E4QAT7_9NEOP</name>
<dbReference type="Proteomes" id="UP000324832">
    <property type="component" value="Unassembled WGS sequence"/>
</dbReference>
<dbReference type="AlphaFoldDB" id="A0A5E4QAT7"/>
<keyword evidence="2" id="KW-1185">Reference proteome</keyword>
<organism evidence="1 2">
    <name type="scientific">Leptidea sinapis</name>
    <dbReference type="NCBI Taxonomy" id="189913"/>
    <lineage>
        <taxon>Eukaryota</taxon>
        <taxon>Metazoa</taxon>
        <taxon>Ecdysozoa</taxon>
        <taxon>Arthropoda</taxon>
        <taxon>Hexapoda</taxon>
        <taxon>Insecta</taxon>
        <taxon>Pterygota</taxon>
        <taxon>Neoptera</taxon>
        <taxon>Endopterygota</taxon>
        <taxon>Lepidoptera</taxon>
        <taxon>Glossata</taxon>
        <taxon>Ditrysia</taxon>
        <taxon>Papilionoidea</taxon>
        <taxon>Pieridae</taxon>
        <taxon>Dismorphiinae</taxon>
        <taxon>Leptidea</taxon>
    </lineage>
</organism>
<gene>
    <name evidence="1" type="ORF">LSINAPIS_LOCUS6610</name>
</gene>
<proteinExistence type="predicted"/>
<evidence type="ECO:0000313" key="1">
    <source>
        <dbReference type="EMBL" id="VVC94720.1"/>
    </source>
</evidence>
<reference evidence="1 2" key="1">
    <citation type="submission" date="2017-07" db="EMBL/GenBank/DDBJ databases">
        <authorList>
            <person name="Talla V."/>
            <person name="Backstrom N."/>
        </authorList>
    </citation>
    <scope>NUCLEOTIDE SEQUENCE [LARGE SCALE GENOMIC DNA]</scope>
</reference>
<accession>A0A5E4QAT7</accession>
<dbReference type="EMBL" id="FZQP02002114">
    <property type="protein sequence ID" value="VVC94720.1"/>
    <property type="molecule type" value="Genomic_DNA"/>
</dbReference>
<evidence type="ECO:0000313" key="2">
    <source>
        <dbReference type="Proteomes" id="UP000324832"/>
    </source>
</evidence>
<sequence>MRLRFPEARGRLKRAELLHHPPYASAVSKYTHQKSLSNKHDITNLPFLLINF</sequence>
<protein>
    <submittedName>
        <fullName evidence="1">Uncharacterized protein</fullName>
    </submittedName>
</protein>